<keyword evidence="3" id="KW-1185">Reference proteome</keyword>
<feature type="compositionally biased region" description="Low complexity" evidence="1">
    <location>
        <begin position="120"/>
        <end position="134"/>
    </location>
</feature>
<reference evidence="2 3" key="1">
    <citation type="journal article" date="2014" name="Nat. Commun.">
        <title>Klebsormidium flaccidum genome reveals primary factors for plant terrestrial adaptation.</title>
        <authorList>
            <person name="Hori K."/>
            <person name="Maruyama F."/>
            <person name="Fujisawa T."/>
            <person name="Togashi T."/>
            <person name="Yamamoto N."/>
            <person name="Seo M."/>
            <person name="Sato S."/>
            <person name="Yamada T."/>
            <person name="Mori H."/>
            <person name="Tajima N."/>
            <person name="Moriyama T."/>
            <person name="Ikeuchi M."/>
            <person name="Watanabe M."/>
            <person name="Wada H."/>
            <person name="Kobayashi K."/>
            <person name="Saito M."/>
            <person name="Masuda T."/>
            <person name="Sasaki-Sekimoto Y."/>
            <person name="Mashiguchi K."/>
            <person name="Awai K."/>
            <person name="Shimojima M."/>
            <person name="Masuda S."/>
            <person name="Iwai M."/>
            <person name="Nobusawa T."/>
            <person name="Narise T."/>
            <person name="Kondo S."/>
            <person name="Saito H."/>
            <person name="Sato R."/>
            <person name="Murakawa M."/>
            <person name="Ihara Y."/>
            <person name="Oshima-Yamada Y."/>
            <person name="Ohtaka K."/>
            <person name="Satoh M."/>
            <person name="Sonobe K."/>
            <person name="Ishii M."/>
            <person name="Ohtani R."/>
            <person name="Kanamori-Sato M."/>
            <person name="Honoki R."/>
            <person name="Miyazaki D."/>
            <person name="Mochizuki H."/>
            <person name="Umetsu J."/>
            <person name="Higashi K."/>
            <person name="Shibata D."/>
            <person name="Kamiya Y."/>
            <person name="Sato N."/>
            <person name="Nakamura Y."/>
            <person name="Tabata S."/>
            <person name="Ida S."/>
            <person name="Kurokawa K."/>
            <person name="Ohta H."/>
        </authorList>
    </citation>
    <scope>NUCLEOTIDE SEQUENCE [LARGE SCALE GENOMIC DNA]</scope>
    <source>
        <strain evidence="2 3">NIES-2285</strain>
    </source>
</reference>
<feature type="compositionally biased region" description="Basic and acidic residues" evidence="1">
    <location>
        <begin position="327"/>
        <end position="341"/>
    </location>
</feature>
<name>A0A1Y1IBP0_KLENI</name>
<feature type="region of interest" description="Disordered" evidence="1">
    <location>
        <begin position="66"/>
        <end position="134"/>
    </location>
</feature>
<dbReference type="EMBL" id="DF237372">
    <property type="protein sequence ID" value="GAQ88384.1"/>
    <property type="molecule type" value="Genomic_DNA"/>
</dbReference>
<evidence type="ECO:0000313" key="2">
    <source>
        <dbReference type="EMBL" id="GAQ88384.1"/>
    </source>
</evidence>
<feature type="compositionally biased region" description="Polar residues" evidence="1">
    <location>
        <begin position="223"/>
        <end position="234"/>
    </location>
</feature>
<sequence length="341" mass="35377">MDADGPDAELIALLTEHIQALLGEQGREFGRGDEGPGKLSPRKVLRLQQQHKKLREAATFLQLLTGAASTANPGRREANPGLTGVKPGRREANQGEAATGTRKMENRSEQSRDSGGGQGPSARGGASAAPVSSSISGGFSAAVSEVQGIAAKERLFLKRLRSLERRKPVEKMTGDDFLELMDVFHQEGPATWQLGGAATWPLSAGPQVSGISRAPSAPARSEAQVSAAPSSFVSNGGGGVKRPHSLDLNLPAFGEFVPAAKRGSIEFVAAGGVTVGATLAPPFPVSWSPAKTRDAVPDTNASQALTETASLGSPSLSLSLCPPGEHPPTHDPQIDLNREPG</sequence>
<feature type="compositionally biased region" description="Basic and acidic residues" evidence="1">
    <location>
        <begin position="102"/>
        <end position="112"/>
    </location>
</feature>
<organism evidence="2 3">
    <name type="scientific">Klebsormidium nitens</name>
    <name type="common">Green alga</name>
    <name type="synonym">Ulothrix nitens</name>
    <dbReference type="NCBI Taxonomy" id="105231"/>
    <lineage>
        <taxon>Eukaryota</taxon>
        <taxon>Viridiplantae</taxon>
        <taxon>Streptophyta</taxon>
        <taxon>Klebsormidiophyceae</taxon>
        <taxon>Klebsormidiales</taxon>
        <taxon>Klebsormidiaceae</taxon>
        <taxon>Klebsormidium</taxon>
    </lineage>
</organism>
<dbReference type="Proteomes" id="UP000054558">
    <property type="component" value="Unassembled WGS sequence"/>
</dbReference>
<gene>
    <name evidence="2" type="ORF">KFL_004230070</name>
</gene>
<feature type="region of interest" description="Disordered" evidence="1">
    <location>
        <begin position="221"/>
        <end position="240"/>
    </location>
</feature>
<dbReference type="AlphaFoldDB" id="A0A1Y1IBP0"/>
<feature type="compositionally biased region" description="Polar residues" evidence="1">
    <location>
        <begin position="299"/>
        <end position="309"/>
    </location>
</feature>
<feature type="region of interest" description="Disordered" evidence="1">
    <location>
        <begin position="281"/>
        <end position="341"/>
    </location>
</feature>
<evidence type="ECO:0000256" key="1">
    <source>
        <dbReference type="SAM" id="MobiDB-lite"/>
    </source>
</evidence>
<feature type="compositionally biased region" description="Low complexity" evidence="1">
    <location>
        <begin position="310"/>
        <end position="323"/>
    </location>
</feature>
<evidence type="ECO:0000313" key="3">
    <source>
        <dbReference type="Proteomes" id="UP000054558"/>
    </source>
</evidence>
<accession>A0A1Y1IBP0</accession>
<proteinExistence type="predicted"/>
<protein>
    <submittedName>
        <fullName evidence="2">Uncharacterized protein</fullName>
    </submittedName>
</protein>